<proteinExistence type="predicted"/>
<keyword evidence="3" id="KW-1185">Reference proteome</keyword>
<dbReference type="OrthoDB" id="5518608at2"/>
<feature type="chain" id="PRO_5012996216" description="Lipoprotein" evidence="1">
    <location>
        <begin position="20"/>
        <end position="206"/>
    </location>
</feature>
<dbReference type="PROSITE" id="PS51257">
    <property type="entry name" value="PROKAR_LIPOPROTEIN"/>
    <property type="match status" value="1"/>
</dbReference>
<sequence length="206" mass="21246">MTRMIRLLAVSAVALGLTACGGGAKLGGDKEGAAQAAFQASQPVGRNQASKTANALLEQALASGAINISVSADCAESGKVHLSLDVGATPRLDGAISYVIRYDACSEDGENEYTGEMKTTVGVGLDLDGKIRGGVLFIAMKGKLTIDGEISDTLETDIRLSMEITATSLRSGRAELVIDGTIKTSTSSFTYSKEVIATTAGRLPRA</sequence>
<keyword evidence="1" id="KW-0732">Signal</keyword>
<name>A0A1L9AW32_9BACT</name>
<accession>A0A1L9AW32</accession>
<reference evidence="2 3" key="2">
    <citation type="submission" date="2016-12" db="EMBL/GenBank/DDBJ databases">
        <title>Draft Genome Sequence of Cystobacter ferrugineus Strain Cbfe23.</title>
        <authorList>
            <person name="Akbar S."/>
            <person name="Dowd S.E."/>
            <person name="Stevens D.C."/>
        </authorList>
    </citation>
    <scope>NUCLEOTIDE SEQUENCE [LARGE SCALE GENOMIC DNA]</scope>
    <source>
        <strain evidence="2 3">Cbfe23</strain>
    </source>
</reference>
<organism evidence="2 3">
    <name type="scientific">Cystobacter ferrugineus</name>
    <dbReference type="NCBI Taxonomy" id="83449"/>
    <lineage>
        <taxon>Bacteria</taxon>
        <taxon>Pseudomonadati</taxon>
        <taxon>Myxococcota</taxon>
        <taxon>Myxococcia</taxon>
        <taxon>Myxococcales</taxon>
        <taxon>Cystobacterineae</taxon>
        <taxon>Archangiaceae</taxon>
        <taxon>Cystobacter</taxon>
    </lineage>
</organism>
<gene>
    <name evidence="2" type="ORF">BON30_44680</name>
</gene>
<protein>
    <recommendedName>
        <fullName evidence="4">Lipoprotein</fullName>
    </recommendedName>
</protein>
<reference evidence="3" key="1">
    <citation type="submission" date="2016-11" db="EMBL/GenBank/DDBJ databases">
        <authorList>
            <person name="Shukria A."/>
            <person name="Stevens D.C."/>
        </authorList>
    </citation>
    <scope>NUCLEOTIDE SEQUENCE [LARGE SCALE GENOMIC DNA]</scope>
    <source>
        <strain evidence="3">Cbfe23</strain>
    </source>
</reference>
<evidence type="ECO:0000313" key="3">
    <source>
        <dbReference type="Proteomes" id="UP000182229"/>
    </source>
</evidence>
<evidence type="ECO:0008006" key="4">
    <source>
        <dbReference type="Google" id="ProtNLM"/>
    </source>
</evidence>
<dbReference type="Proteomes" id="UP000182229">
    <property type="component" value="Unassembled WGS sequence"/>
</dbReference>
<comment type="caution">
    <text evidence="2">The sequence shown here is derived from an EMBL/GenBank/DDBJ whole genome shotgun (WGS) entry which is preliminary data.</text>
</comment>
<dbReference type="AlphaFoldDB" id="A0A1L9AW32"/>
<evidence type="ECO:0000313" key="2">
    <source>
        <dbReference type="EMBL" id="OJH34222.1"/>
    </source>
</evidence>
<evidence type="ECO:0000256" key="1">
    <source>
        <dbReference type="SAM" id="SignalP"/>
    </source>
</evidence>
<dbReference type="RefSeq" id="WP_071904743.1">
    <property type="nucleotide sequence ID" value="NZ_MPIN01000021.1"/>
</dbReference>
<dbReference type="EMBL" id="MPIN01000021">
    <property type="protein sequence ID" value="OJH34222.1"/>
    <property type="molecule type" value="Genomic_DNA"/>
</dbReference>
<feature type="signal peptide" evidence="1">
    <location>
        <begin position="1"/>
        <end position="19"/>
    </location>
</feature>